<comment type="similarity">
    <text evidence="1">Belongs to the AB hydrolase superfamily. Lipase family.</text>
</comment>
<keyword evidence="4" id="KW-0442">Lipid degradation</keyword>
<feature type="active site" description="Charge relay system" evidence="7">
    <location>
        <position position="337"/>
    </location>
</feature>
<dbReference type="AlphaFoldDB" id="A0A8J9Y723"/>
<dbReference type="Proteomes" id="UP000838878">
    <property type="component" value="Chromosome 10"/>
</dbReference>
<organism evidence="10 11">
    <name type="scientific">Brenthis ino</name>
    <name type="common">lesser marbled fritillary</name>
    <dbReference type="NCBI Taxonomy" id="405034"/>
    <lineage>
        <taxon>Eukaryota</taxon>
        <taxon>Metazoa</taxon>
        <taxon>Ecdysozoa</taxon>
        <taxon>Arthropoda</taxon>
        <taxon>Hexapoda</taxon>
        <taxon>Insecta</taxon>
        <taxon>Pterygota</taxon>
        <taxon>Neoptera</taxon>
        <taxon>Endopterygota</taxon>
        <taxon>Lepidoptera</taxon>
        <taxon>Glossata</taxon>
        <taxon>Ditrysia</taxon>
        <taxon>Papilionoidea</taxon>
        <taxon>Nymphalidae</taxon>
        <taxon>Heliconiinae</taxon>
        <taxon>Argynnini</taxon>
        <taxon>Brenthis</taxon>
    </lineage>
</organism>
<feature type="non-terminal residue" evidence="10">
    <location>
        <position position="393"/>
    </location>
</feature>
<proteinExistence type="inferred from homology"/>
<evidence type="ECO:0000256" key="4">
    <source>
        <dbReference type="ARBA" id="ARBA00022963"/>
    </source>
</evidence>
<evidence type="ECO:0000313" key="11">
    <source>
        <dbReference type="Proteomes" id="UP000838878"/>
    </source>
</evidence>
<evidence type="ECO:0000256" key="1">
    <source>
        <dbReference type="ARBA" id="ARBA00010701"/>
    </source>
</evidence>
<dbReference type="InterPro" id="IPR029058">
    <property type="entry name" value="AB_hydrolase_fold"/>
</dbReference>
<feature type="active site" description="Charge relay system" evidence="7">
    <location>
        <position position="368"/>
    </location>
</feature>
<dbReference type="Gene3D" id="3.40.50.1820">
    <property type="entry name" value="alpha/beta hydrolase"/>
    <property type="match status" value="1"/>
</dbReference>
<sequence length="393" mass="44405">MMILITLTASLIIQAYIHEESLFTFASSNSAPNFIELAARNGFEAEKHDVVTEDGYILGLFHIRGNRGLPIFLMHALTDTSDTWLLRGNTSLGATLARLGYDIWFGNVRGNRYSRRHITLNPDRDPTFWNFSFHEHGYYDLPAIINTILKKTGAPKLNAIGHSQGNTVFYVLGSTKPEYNDKVNILIALAPICYFDHIPLPLSAIIEIAPIINAKAIALGETEIFGDVSTTGKLYNLICRQFVFRYKICTLGVLFPLFGYDIQEFGPKYNDIVSKHFPSSTTRMNLYHFAQVALGHRFARYDFGPDKNIRVYNSTIPPNYDLKKVTMPVVLVVGKNDKVSTLADVATLRAKLPNVKKYILIEMECMNHLDFVWGEHMADYLFPHILSILEGCD</sequence>
<reference evidence="10" key="1">
    <citation type="submission" date="2021-12" db="EMBL/GenBank/DDBJ databases">
        <authorList>
            <person name="Martin H S."/>
        </authorList>
    </citation>
    <scope>NUCLEOTIDE SEQUENCE</scope>
</reference>
<keyword evidence="6" id="KW-0325">Glycoprotein</keyword>
<feature type="signal peptide" evidence="8">
    <location>
        <begin position="1"/>
        <end position="17"/>
    </location>
</feature>
<evidence type="ECO:0000256" key="5">
    <source>
        <dbReference type="ARBA" id="ARBA00023098"/>
    </source>
</evidence>
<evidence type="ECO:0000313" key="10">
    <source>
        <dbReference type="EMBL" id="CAH0715861.1"/>
    </source>
</evidence>
<dbReference type="SUPFAM" id="SSF53474">
    <property type="entry name" value="alpha/beta-Hydrolases"/>
    <property type="match status" value="1"/>
</dbReference>
<dbReference type="Pfam" id="PF04083">
    <property type="entry name" value="Abhydro_lipase"/>
    <property type="match status" value="1"/>
</dbReference>
<keyword evidence="3" id="KW-0378">Hydrolase</keyword>
<dbReference type="PANTHER" id="PTHR11005">
    <property type="entry name" value="LYSOSOMAL ACID LIPASE-RELATED"/>
    <property type="match status" value="1"/>
</dbReference>
<feature type="chain" id="PRO_5035438831" description="Partial AB-hydrolase lipase domain-containing protein" evidence="8">
    <location>
        <begin position="18"/>
        <end position="393"/>
    </location>
</feature>
<protein>
    <recommendedName>
        <fullName evidence="9">Partial AB-hydrolase lipase domain-containing protein</fullName>
    </recommendedName>
</protein>
<feature type="active site" description="Nucleophile" evidence="7">
    <location>
        <position position="163"/>
    </location>
</feature>
<accession>A0A8J9Y723</accession>
<evidence type="ECO:0000259" key="9">
    <source>
        <dbReference type="Pfam" id="PF04083"/>
    </source>
</evidence>
<dbReference type="InterPro" id="IPR025483">
    <property type="entry name" value="Lipase_euk"/>
</dbReference>
<evidence type="ECO:0000256" key="2">
    <source>
        <dbReference type="ARBA" id="ARBA00022729"/>
    </source>
</evidence>
<keyword evidence="2 8" id="KW-0732">Signal</keyword>
<keyword evidence="11" id="KW-1185">Reference proteome</keyword>
<keyword evidence="5" id="KW-0443">Lipid metabolism</keyword>
<dbReference type="FunFam" id="3.40.50.1820:FF:000057">
    <property type="entry name" value="Lipase"/>
    <property type="match status" value="1"/>
</dbReference>
<evidence type="ECO:0000256" key="3">
    <source>
        <dbReference type="ARBA" id="ARBA00022801"/>
    </source>
</evidence>
<name>A0A8J9Y723_9NEOP</name>
<dbReference type="GO" id="GO:0016788">
    <property type="term" value="F:hydrolase activity, acting on ester bonds"/>
    <property type="evidence" value="ECO:0007669"/>
    <property type="project" value="InterPro"/>
</dbReference>
<dbReference type="OrthoDB" id="9974421at2759"/>
<dbReference type="InterPro" id="IPR006693">
    <property type="entry name" value="AB_hydrolase_lipase"/>
</dbReference>
<evidence type="ECO:0000256" key="8">
    <source>
        <dbReference type="SAM" id="SignalP"/>
    </source>
</evidence>
<gene>
    <name evidence="10" type="ORF">BINO364_LOCUS2727</name>
</gene>
<evidence type="ECO:0000256" key="6">
    <source>
        <dbReference type="ARBA" id="ARBA00023180"/>
    </source>
</evidence>
<feature type="domain" description="Partial AB-hydrolase lipase" evidence="9">
    <location>
        <begin position="36"/>
        <end position="87"/>
    </location>
</feature>
<dbReference type="EMBL" id="OV170230">
    <property type="protein sequence ID" value="CAH0715861.1"/>
    <property type="molecule type" value="Genomic_DNA"/>
</dbReference>
<dbReference type="GO" id="GO:0016042">
    <property type="term" value="P:lipid catabolic process"/>
    <property type="evidence" value="ECO:0007669"/>
    <property type="project" value="UniProtKB-KW"/>
</dbReference>
<dbReference type="PIRSF" id="PIRSF000862">
    <property type="entry name" value="Steryl_ester_lip"/>
    <property type="match status" value="1"/>
</dbReference>
<evidence type="ECO:0000256" key="7">
    <source>
        <dbReference type="PIRSR" id="PIRSR000862-1"/>
    </source>
</evidence>